<evidence type="ECO:0000256" key="2">
    <source>
        <dbReference type="ARBA" id="ARBA00022475"/>
    </source>
</evidence>
<accession>B4JMH7</accession>
<dbReference type="GO" id="GO:0005886">
    <property type="term" value="C:plasma membrane"/>
    <property type="evidence" value="ECO:0007669"/>
    <property type="project" value="UniProtKB-SubCell"/>
</dbReference>
<evidence type="ECO:0000256" key="9">
    <source>
        <dbReference type="ARBA" id="ARBA00023224"/>
    </source>
</evidence>
<dbReference type="FunCoup" id="B4JMH7">
    <property type="interactions" value="39"/>
</dbReference>
<dbReference type="PANTHER" id="PTHR21137">
    <property type="entry name" value="ODORANT RECEPTOR"/>
    <property type="match status" value="1"/>
</dbReference>
<dbReference type="AlphaFoldDB" id="B4JMH7"/>
<dbReference type="OMA" id="CYASEQV"/>
<dbReference type="GO" id="GO:0004984">
    <property type="term" value="F:olfactory receptor activity"/>
    <property type="evidence" value="ECO:0007669"/>
    <property type="project" value="InterPro"/>
</dbReference>
<dbReference type="HOGENOM" id="CLU_033399_8_1_1"/>
<dbReference type="GO" id="GO:0005549">
    <property type="term" value="F:odorant binding"/>
    <property type="evidence" value="ECO:0007669"/>
    <property type="project" value="InterPro"/>
</dbReference>
<dbReference type="Pfam" id="PF02949">
    <property type="entry name" value="7tm_6"/>
    <property type="match status" value="1"/>
</dbReference>
<keyword evidence="6 10" id="KW-1133">Transmembrane helix</keyword>
<comment type="subcellular location">
    <subcellularLocation>
        <location evidence="1 10">Cell membrane</location>
        <topology evidence="1 10">Multi-pass membrane protein</topology>
    </subcellularLocation>
</comment>
<dbReference type="PhylomeDB" id="B4JMH7"/>
<evidence type="ECO:0000256" key="4">
    <source>
        <dbReference type="ARBA" id="ARBA00022692"/>
    </source>
</evidence>
<dbReference type="GO" id="GO:0007165">
    <property type="term" value="P:signal transduction"/>
    <property type="evidence" value="ECO:0007669"/>
    <property type="project" value="UniProtKB-KW"/>
</dbReference>
<keyword evidence="8 10" id="KW-0675">Receptor</keyword>
<sequence length="383" mass="44230">MFSVDSTKAFSNHWFMWRLMGYHSPSGDTFVRRYYWIYGIIMNLLGTVWVPIGFSIESFTAKSLTDFCEAFPVFTMIFVQLLKLINFLRIRPRLMDIHVMLRHLDGRLQSQEEYRIIEDNIRWVQGLFQYIIVAFLGSVAVANIIVLKESNLQMPFQVWIPWDWHQSFSLYLLTLCLLNIGLVTMAFMGVGNDTYPVAYLKIVAAHWKALAIRIARVGNTKGTTRELSYSQLIECVESHQIILQLRHILEDSLSFACFIQCLCTATAICTQAVFAAQINLDFFRIVYVLIMLVNMLTEMYIVCYASELVQYEAEQMTKAIYNCNWVCMPVEHRRIVLIMLMRSQRSAGIMAIGYLPVSMTTLLSVVKGAYSVYTLLNQMNSMS</sequence>
<proteinExistence type="inferred from homology"/>
<dbReference type="InParanoid" id="B4JMH7"/>
<feature type="transmembrane region" description="Helical" evidence="10">
    <location>
        <begin position="127"/>
        <end position="147"/>
    </location>
</feature>
<keyword evidence="5 10" id="KW-0552">Olfaction</keyword>
<keyword evidence="12" id="KW-1185">Reference proteome</keyword>
<dbReference type="OrthoDB" id="6604226at2759"/>
<evidence type="ECO:0000256" key="7">
    <source>
        <dbReference type="ARBA" id="ARBA00023136"/>
    </source>
</evidence>
<keyword evidence="9 10" id="KW-0807">Transducer</keyword>
<gene>
    <name evidence="11" type="primary">Dgri\GH24327</name>
    <name evidence="11" type="ORF">Dgri_GH24327</name>
</gene>
<evidence type="ECO:0000256" key="3">
    <source>
        <dbReference type="ARBA" id="ARBA00022606"/>
    </source>
</evidence>
<keyword evidence="4 10" id="KW-0812">Transmembrane</keyword>
<keyword evidence="2" id="KW-1003">Cell membrane</keyword>
<keyword evidence="3 10" id="KW-0716">Sensory transduction</keyword>
<feature type="transmembrane region" description="Helical" evidence="10">
    <location>
        <begin position="253"/>
        <end position="276"/>
    </location>
</feature>
<organism evidence="12">
    <name type="scientific">Drosophila grimshawi</name>
    <name type="common">Hawaiian fruit fly</name>
    <name type="synonym">Idiomyia grimshawi</name>
    <dbReference type="NCBI Taxonomy" id="7222"/>
    <lineage>
        <taxon>Eukaryota</taxon>
        <taxon>Metazoa</taxon>
        <taxon>Ecdysozoa</taxon>
        <taxon>Arthropoda</taxon>
        <taxon>Hexapoda</taxon>
        <taxon>Insecta</taxon>
        <taxon>Pterygota</taxon>
        <taxon>Neoptera</taxon>
        <taxon>Endopterygota</taxon>
        <taxon>Diptera</taxon>
        <taxon>Brachycera</taxon>
        <taxon>Muscomorpha</taxon>
        <taxon>Ephydroidea</taxon>
        <taxon>Drosophilidae</taxon>
        <taxon>Drosophila</taxon>
        <taxon>Hawaiian Drosophila</taxon>
    </lineage>
</organism>
<keyword evidence="7 10" id="KW-0472">Membrane</keyword>
<dbReference type="Proteomes" id="UP000001070">
    <property type="component" value="Unassembled WGS sequence"/>
</dbReference>
<comment type="similarity">
    <text evidence="10">Belongs to the insect chemoreceptor superfamily. Heteromeric odorant receptor channel (TC 1.A.69) family.</text>
</comment>
<dbReference type="EMBL" id="CH916371">
    <property type="protein sequence ID" value="EDV91920.1"/>
    <property type="molecule type" value="Genomic_DNA"/>
</dbReference>
<dbReference type="InterPro" id="IPR004117">
    <property type="entry name" value="7tm6_olfct_rcpt"/>
</dbReference>
<feature type="transmembrane region" description="Helical" evidence="10">
    <location>
        <begin position="35"/>
        <end position="55"/>
    </location>
</feature>
<evidence type="ECO:0000256" key="10">
    <source>
        <dbReference type="RuleBase" id="RU351113"/>
    </source>
</evidence>
<feature type="transmembrane region" description="Helical" evidence="10">
    <location>
        <begin position="349"/>
        <end position="373"/>
    </location>
</feature>
<evidence type="ECO:0000256" key="1">
    <source>
        <dbReference type="ARBA" id="ARBA00004651"/>
    </source>
</evidence>
<feature type="transmembrane region" description="Helical" evidence="10">
    <location>
        <begin position="168"/>
        <end position="190"/>
    </location>
</feature>
<evidence type="ECO:0000313" key="11">
    <source>
        <dbReference type="EMBL" id="EDV91920.1"/>
    </source>
</evidence>
<evidence type="ECO:0000256" key="6">
    <source>
        <dbReference type="ARBA" id="ARBA00022989"/>
    </source>
</evidence>
<protein>
    <recommendedName>
        <fullName evidence="10">Odorant receptor</fullName>
    </recommendedName>
</protein>
<feature type="transmembrane region" description="Helical" evidence="10">
    <location>
        <begin position="282"/>
        <end position="306"/>
    </location>
</feature>
<dbReference type="PANTHER" id="PTHR21137:SF35">
    <property type="entry name" value="ODORANT RECEPTOR 19A-RELATED"/>
    <property type="match status" value="1"/>
</dbReference>
<dbReference type="eggNOG" id="ENOG502T6TE">
    <property type="taxonomic scope" value="Eukaryota"/>
</dbReference>
<dbReference type="KEGG" id="dgr:6566100"/>
<evidence type="ECO:0000256" key="8">
    <source>
        <dbReference type="ARBA" id="ARBA00023170"/>
    </source>
</evidence>
<evidence type="ECO:0000256" key="5">
    <source>
        <dbReference type="ARBA" id="ARBA00022725"/>
    </source>
</evidence>
<feature type="transmembrane region" description="Helical" evidence="10">
    <location>
        <begin position="67"/>
        <end position="85"/>
    </location>
</feature>
<name>B4JMH7_DROGR</name>
<evidence type="ECO:0000313" key="12">
    <source>
        <dbReference type="Proteomes" id="UP000001070"/>
    </source>
</evidence>
<reference evidence="11 12" key="1">
    <citation type="journal article" date="2007" name="Nature">
        <title>Evolution of genes and genomes on the Drosophila phylogeny.</title>
        <authorList>
            <consortium name="Drosophila 12 Genomes Consortium"/>
            <person name="Clark A.G."/>
            <person name="Eisen M.B."/>
            <person name="Smith D.R."/>
            <person name="Bergman C.M."/>
            <person name="Oliver B."/>
            <person name="Markow T.A."/>
            <person name="Kaufman T.C."/>
            <person name="Kellis M."/>
            <person name="Gelbart W."/>
            <person name="Iyer V.N."/>
            <person name="Pollard D.A."/>
            <person name="Sackton T.B."/>
            <person name="Larracuente A.M."/>
            <person name="Singh N.D."/>
            <person name="Abad J.P."/>
            <person name="Abt D.N."/>
            <person name="Adryan B."/>
            <person name="Aguade M."/>
            <person name="Akashi H."/>
            <person name="Anderson W.W."/>
            <person name="Aquadro C.F."/>
            <person name="Ardell D.H."/>
            <person name="Arguello R."/>
            <person name="Artieri C.G."/>
            <person name="Barbash D.A."/>
            <person name="Barker D."/>
            <person name="Barsanti P."/>
            <person name="Batterham P."/>
            <person name="Batzoglou S."/>
            <person name="Begun D."/>
            <person name="Bhutkar A."/>
            <person name="Blanco E."/>
            <person name="Bosak S.A."/>
            <person name="Bradley R.K."/>
            <person name="Brand A.D."/>
            <person name="Brent M.R."/>
            <person name="Brooks A.N."/>
            <person name="Brown R.H."/>
            <person name="Butlin R.K."/>
            <person name="Caggese C."/>
            <person name="Calvi B.R."/>
            <person name="Bernardo de Carvalho A."/>
            <person name="Caspi A."/>
            <person name="Castrezana S."/>
            <person name="Celniker S.E."/>
            <person name="Chang J.L."/>
            <person name="Chapple C."/>
            <person name="Chatterji S."/>
            <person name="Chinwalla A."/>
            <person name="Civetta A."/>
            <person name="Clifton S.W."/>
            <person name="Comeron J.M."/>
            <person name="Costello J.C."/>
            <person name="Coyne J.A."/>
            <person name="Daub J."/>
            <person name="David R.G."/>
            <person name="Delcher A.L."/>
            <person name="Delehaunty K."/>
            <person name="Do C.B."/>
            <person name="Ebling H."/>
            <person name="Edwards K."/>
            <person name="Eickbush T."/>
            <person name="Evans J.D."/>
            <person name="Filipski A."/>
            <person name="Findeiss S."/>
            <person name="Freyhult E."/>
            <person name="Fulton L."/>
            <person name="Fulton R."/>
            <person name="Garcia A.C."/>
            <person name="Gardiner A."/>
            <person name="Garfield D.A."/>
            <person name="Garvin B.E."/>
            <person name="Gibson G."/>
            <person name="Gilbert D."/>
            <person name="Gnerre S."/>
            <person name="Godfrey J."/>
            <person name="Good R."/>
            <person name="Gotea V."/>
            <person name="Gravely B."/>
            <person name="Greenberg A.J."/>
            <person name="Griffiths-Jones S."/>
            <person name="Gross S."/>
            <person name="Guigo R."/>
            <person name="Gustafson E.A."/>
            <person name="Haerty W."/>
            <person name="Hahn M.W."/>
            <person name="Halligan D.L."/>
            <person name="Halpern A.L."/>
            <person name="Halter G.M."/>
            <person name="Han M.V."/>
            <person name="Heger A."/>
            <person name="Hillier L."/>
            <person name="Hinrichs A.S."/>
            <person name="Holmes I."/>
            <person name="Hoskins R.A."/>
            <person name="Hubisz M.J."/>
            <person name="Hultmark D."/>
            <person name="Huntley M.A."/>
            <person name="Jaffe D.B."/>
            <person name="Jagadeeshan S."/>
            <person name="Jeck W.R."/>
            <person name="Johnson J."/>
            <person name="Jones C.D."/>
            <person name="Jordan W.C."/>
            <person name="Karpen G.H."/>
            <person name="Kataoka E."/>
            <person name="Keightley P.D."/>
            <person name="Kheradpour P."/>
            <person name="Kirkness E.F."/>
            <person name="Koerich L.B."/>
            <person name="Kristiansen K."/>
            <person name="Kudrna D."/>
            <person name="Kulathinal R.J."/>
            <person name="Kumar S."/>
            <person name="Kwok R."/>
            <person name="Lander E."/>
            <person name="Langley C.H."/>
            <person name="Lapoint R."/>
            <person name="Lazzaro B.P."/>
            <person name="Lee S.J."/>
            <person name="Levesque L."/>
            <person name="Li R."/>
            <person name="Lin C.F."/>
            <person name="Lin M.F."/>
            <person name="Lindblad-Toh K."/>
            <person name="Llopart A."/>
            <person name="Long M."/>
            <person name="Low L."/>
            <person name="Lozovsky E."/>
            <person name="Lu J."/>
            <person name="Luo M."/>
            <person name="Machado C.A."/>
            <person name="Makalowski W."/>
            <person name="Marzo M."/>
            <person name="Matsuda M."/>
            <person name="Matzkin L."/>
            <person name="McAllister B."/>
            <person name="McBride C.S."/>
            <person name="McKernan B."/>
            <person name="McKernan K."/>
            <person name="Mendez-Lago M."/>
            <person name="Minx P."/>
            <person name="Mollenhauer M.U."/>
            <person name="Montooth K."/>
            <person name="Mount S.M."/>
            <person name="Mu X."/>
            <person name="Myers E."/>
            <person name="Negre B."/>
            <person name="Newfeld S."/>
            <person name="Nielsen R."/>
            <person name="Noor M.A."/>
            <person name="O'Grady P."/>
            <person name="Pachter L."/>
            <person name="Papaceit M."/>
            <person name="Parisi M.J."/>
            <person name="Parisi M."/>
            <person name="Parts L."/>
            <person name="Pedersen J.S."/>
            <person name="Pesole G."/>
            <person name="Phillippy A.M."/>
            <person name="Ponting C.P."/>
            <person name="Pop M."/>
            <person name="Porcelli D."/>
            <person name="Powell J.R."/>
            <person name="Prohaska S."/>
            <person name="Pruitt K."/>
            <person name="Puig M."/>
            <person name="Quesneville H."/>
            <person name="Ram K.R."/>
            <person name="Rand D."/>
            <person name="Rasmussen M.D."/>
            <person name="Reed L.K."/>
            <person name="Reenan R."/>
            <person name="Reily A."/>
            <person name="Remington K.A."/>
            <person name="Rieger T.T."/>
            <person name="Ritchie M.G."/>
            <person name="Robin C."/>
            <person name="Rogers Y.H."/>
            <person name="Rohde C."/>
            <person name="Rozas J."/>
            <person name="Rubenfield M.J."/>
            <person name="Ruiz A."/>
            <person name="Russo S."/>
            <person name="Salzberg S.L."/>
            <person name="Sanchez-Gracia A."/>
            <person name="Saranga D.J."/>
            <person name="Sato H."/>
            <person name="Schaeffer S.W."/>
            <person name="Schatz M.C."/>
            <person name="Schlenke T."/>
            <person name="Schwartz R."/>
            <person name="Segarra C."/>
            <person name="Singh R.S."/>
            <person name="Sirot L."/>
            <person name="Sirota M."/>
            <person name="Sisneros N.B."/>
            <person name="Smith C.D."/>
            <person name="Smith T.F."/>
            <person name="Spieth J."/>
            <person name="Stage D.E."/>
            <person name="Stark A."/>
            <person name="Stephan W."/>
            <person name="Strausberg R.L."/>
            <person name="Strempel S."/>
            <person name="Sturgill D."/>
            <person name="Sutton G."/>
            <person name="Sutton G.G."/>
            <person name="Tao W."/>
            <person name="Teichmann S."/>
            <person name="Tobari Y.N."/>
            <person name="Tomimura Y."/>
            <person name="Tsolas J.M."/>
            <person name="Valente V.L."/>
            <person name="Venter E."/>
            <person name="Venter J.C."/>
            <person name="Vicario S."/>
            <person name="Vieira F.G."/>
            <person name="Vilella A.J."/>
            <person name="Villasante A."/>
            <person name="Walenz B."/>
            <person name="Wang J."/>
            <person name="Wasserman M."/>
            <person name="Watts T."/>
            <person name="Wilson D."/>
            <person name="Wilson R.K."/>
            <person name="Wing R.A."/>
            <person name="Wolfner M.F."/>
            <person name="Wong A."/>
            <person name="Wong G.K."/>
            <person name="Wu C.I."/>
            <person name="Wu G."/>
            <person name="Yamamoto D."/>
            <person name="Yang H.P."/>
            <person name="Yang S.P."/>
            <person name="Yorke J.A."/>
            <person name="Yoshida K."/>
            <person name="Zdobnov E."/>
            <person name="Zhang P."/>
            <person name="Zhang Y."/>
            <person name="Zimin A.V."/>
            <person name="Baldwin J."/>
            <person name="Abdouelleil A."/>
            <person name="Abdulkadir J."/>
            <person name="Abebe A."/>
            <person name="Abera B."/>
            <person name="Abreu J."/>
            <person name="Acer S.C."/>
            <person name="Aftuck L."/>
            <person name="Alexander A."/>
            <person name="An P."/>
            <person name="Anderson E."/>
            <person name="Anderson S."/>
            <person name="Arachi H."/>
            <person name="Azer M."/>
            <person name="Bachantsang P."/>
            <person name="Barry A."/>
            <person name="Bayul T."/>
            <person name="Berlin A."/>
            <person name="Bessette D."/>
            <person name="Bloom T."/>
            <person name="Blye J."/>
            <person name="Boguslavskiy L."/>
            <person name="Bonnet C."/>
            <person name="Boukhgalter B."/>
            <person name="Bourzgui I."/>
            <person name="Brown A."/>
            <person name="Cahill P."/>
            <person name="Channer S."/>
            <person name="Cheshatsang Y."/>
            <person name="Chuda L."/>
            <person name="Citroen M."/>
            <person name="Collymore A."/>
            <person name="Cooke P."/>
            <person name="Costello M."/>
            <person name="D'Aco K."/>
            <person name="Daza R."/>
            <person name="De Haan G."/>
            <person name="DeGray S."/>
            <person name="DeMaso C."/>
            <person name="Dhargay N."/>
            <person name="Dooley K."/>
            <person name="Dooley E."/>
            <person name="Doricent M."/>
            <person name="Dorje P."/>
            <person name="Dorjee K."/>
            <person name="Dupes A."/>
            <person name="Elong R."/>
            <person name="Falk J."/>
            <person name="Farina A."/>
            <person name="Faro S."/>
            <person name="Ferguson D."/>
            <person name="Fisher S."/>
            <person name="Foley C.D."/>
            <person name="Franke A."/>
            <person name="Friedrich D."/>
            <person name="Gadbois L."/>
            <person name="Gearin G."/>
            <person name="Gearin C.R."/>
            <person name="Giannoukos G."/>
            <person name="Goode T."/>
            <person name="Graham J."/>
            <person name="Grandbois E."/>
            <person name="Grewal S."/>
            <person name="Gyaltsen K."/>
            <person name="Hafez N."/>
            <person name="Hagos B."/>
            <person name="Hall J."/>
            <person name="Henson C."/>
            <person name="Hollinger A."/>
            <person name="Honan T."/>
            <person name="Huard M.D."/>
            <person name="Hughes L."/>
            <person name="Hurhula B."/>
            <person name="Husby M.E."/>
            <person name="Kamat A."/>
            <person name="Kanga B."/>
            <person name="Kashin S."/>
            <person name="Khazanovich D."/>
            <person name="Kisner P."/>
            <person name="Lance K."/>
            <person name="Lara M."/>
            <person name="Lee W."/>
            <person name="Lennon N."/>
            <person name="Letendre F."/>
            <person name="LeVine R."/>
            <person name="Lipovsky A."/>
            <person name="Liu X."/>
            <person name="Liu J."/>
            <person name="Liu S."/>
            <person name="Lokyitsang T."/>
            <person name="Lokyitsang Y."/>
            <person name="Lubonja R."/>
            <person name="Lui A."/>
            <person name="MacDonald P."/>
            <person name="Magnisalis V."/>
            <person name="Maru K."/>
            <person name="Matthews C."/>
            <person name="McCusker W."/>
            <person name="McDonough S."/>
            <person name="Mehta T."/>
            <person name="Meldrim J."/>
            <person name="Meneus L."/>
            <person name="Mihai O."/>
            <person name="Mihalev A."/>
            <person name="Mihova T."/>
            <person name="Mittelman R."/>
            <person name="Mlenga V."/>
            <person name="Montmayeur A."/>
            <person name="Mulrain L."/>
            <person name="Navidi A."/>
            <person name="Naylor J."/>
            <person name="Negash T."/>
            <person name="Nguyen T."/>
            <person name="Nguyen N."/>
            <person name="Nicol R."/>
            <person name="Norbu C."/>
            <person name="Norbu N."/>
            <person name="Novod N."/>
            <person name="O'Neill B."/>
            <person name="Osman S."/>
            <person name="Markiewicz E."/>
            <person name="Oyono O.L."/>
            <person name="Patti C."/>
            <person name="Phunkhang P."/>
            <person name="Pierre F."/>
            <person name="Priest M."/>
            <person name="Raghuraman S."/>
            <person name="Rege F."/>
            <person name="Reyes R."/>
            <person name="Rise C."/>
            <person name="Rogov P."/>
            <person name="Ross K."/>
            <person name="Ryan E."/>
            <person name="Settipalli S."/>
            <person name="Shea T."/>
            <person name="Sherpa N."/>
            <person name="Shi L."/>
            <person name="Shih D."/>
            <person name="Sparrow T."/>
            <person name="Spaulding J."/>
            <person name="Stalker J."/>
            <person name="Stange-Thomann N."/>
            <person name="Stavropoulos S."/>
            <person name="Stone C."/>
            <person name="Strader C."/>
            <person name="Tesfaye S."/>
            <person name="Thomson T."/>
            <person name="Thoulutsang Y."/>
            <person name="Thoulutsang D."/>
            <person name="Topham K."/>
            <person name="Topping I."/>
            <person name="Tsamla T."/>
            <person name="Vassiliev H."/>
            <person name="Vo A."/>
            <person name="Wangchuk T."/>
            <person name="Wangdi T."/>
            <person name="Weiand M."/>
            <person name="Wilkinson J."/>
            <person name="Wilson A."/>
            <person name="Yadav S."/>
            <person name="Young G."/>
            <person name="Yu Q."/>
            <person name="Zembek L."/>
            <person name="Zhong D."/>
            <person name="Zimmer A."/>
            <person name="Zwirko Z."/>
            <person name="Jaffe D.B."/>
            <person name="Alvarez P."/>
            <person name="Brockman W."/>
            <person name="Butler J."/>
            <person name="Chin C."/>
            <person name="Gnerre S."/>
            <person name="Grabherr M."/>
            <person name="Kleber M."/>
            <person name="Mauceli E."/>
            <person name="MacCallum I."/>
        </authorList>
    </citation>
    <scope>NUCLEOTIDE SEQUENCE [LARGE SCALE GENOMIC DNA]</scope>
    <source>
        <strain evidence="12">Tucson 15287-2541.00</strain>
    </source>
</reference>